<dbReference type="Proteomes" id="UP000318065">
    <property type="component" value="Chromosome"/>
</dbReference>
<dbReference type="AlphaFoldDB" id="A0A510HMI9"/>
<organism evidence="1 2">
    <name type="scientific">Rubrobacter xylanophilus</name>
    <dbReference type="NCBI Taxonomy" id="49319"/>
    <lineage>
        <taxon>Bacteria</taxon>
        <taxon>Bacillati</taxon>
        <taxon>Actinomycetota</taxon>
        <taxon>Rubrobacteria</taxon>
        <taxon>Rubrobacterales</taxon>
        <taxon>Rubrobacteraceae</taxon>
        <taxon>Rubrobacter</taxon>
    </lineage>
</organism>
<dbReference type="RefSeq" id="WP_143529132.1">
    <property type="nucleotide sequence ID" value="NZ_AP019791.1"/>
</dbReference>
<evidence type="ECO:0000313" key="1">
    <source>
        <dbReference type="EMBL" id="BBL81211.1"/>
    </source>
</evidence>
<name>A0A510HMI9_9ACTN</name>
<dbReference type="OrthoDB" id="1447689at2"/>
<evidence type="ECO:0000313" key="2">
    <source>
        <dbReference type="Proteomes" id="UP000318065"/>
    </source>
</evidence>
<proteinExistence type="predicted"/>
<reference evidence="1" key="1">
    <citation type="journal article" date="2019" name="Microbiol. Resour. Announc.">
        <title>Complete Genome Sequence of Rubrobacter xylanophilus Strain AA3-22, Isolated from Arima Onsen in Japan.</title>
        <authorList>
            <person name="Tomariguchi N."/>
            <person name="Miyazaki K."/>
        </authorList>
    </citation>
    <scope>NUCLEOTIDE SEQUENCE [LARGE SCALE GENOMIC DNA]</scope>
    <source>
        <strain evidence="1">AA3-22</strain>
    </source>
</reference>
<keyword evidence="2" id="KW-1185">Reference proteome</keyword>
<accession>A0A510HMI9</accession>
<dbReference type="EMBL" id="AP019791">
    <property type="protein sequence ID" value="BBL81211.1"/>
    <property type="molecule type" value="Genomic_DNA"/>
</dbReference>
<gene>
    <name evidence="1" type="ORF">RxyAA322_30650</name>
</gene>
<sequence>MGFRRRFGTVYALVDEGSGEVSYALKSGAEDLGRYVGQHVRLSGYLVEGFPAEPGDAGCISVVRILVAYHPE</sequence>
<protein>
    <submittedName>
        <fullName evidence="1">Uncharacterized protein</fullName>
    </submittedName>
</protein>